<evidence type="ECO:0000256" key="3">
    <source>
        <dbReference type="ARBA" id="ARBA00022692"/>
    </source>
</evidence>
<keyword evidence="3 6" id="KW-0812">Transmembrane</keyword>
<keyword evidence="5 6" id="KW-0472">Membrane</keyword>
<protein>
    <recommendedName>
        <fullName evidence="6">GDT1 family protein</fullName>
    </recommendedName>
</protein>
<evidence type="ECO:0000256" key="5">
    <source>
        <dbReference type="ARBA" id="ARBA00023136"/>
    </source>
</evidence>
<dbReference type="GO" id="GO:0016020">
    <property type="term" value="C:membrane"/>
    <property type="evidence" value="ECO:0007669"/>
    <property type="project" value="UniProtKB-SubCell"/>
</dbReference>
<reference evidence="7 8" key="1">
    <citation type="submission" date="2018-10" db="EMBL/GenBank/DDBJ databases">
        <title>Genomic Encyclopedia of Archaeal and Bacterial Type Strains, Phase II (KMG-II): from individual species to whole genera.</title>
        <authorList>
            <person name="Goeker M."/>
        </authorList>
    </citation>
    <scope>NUCLEOTIDE SEQUENCE [LARGE SCALE GENOMIC DNA]</scope>
    <source>
        <strain evidence="7 8">DSM 16510</strain>
    </source>
</reference>
<comment type="subcellular location">
    <subcellularLocation>
        <location evidence="1 6">Membrane</location>
        <topology evidence="1 6">Multi-pass membrane protein</topology>
    </subcellularLocation>
</comment>
<evidence type="ECO:0000256" key="2">
    <source>
        <dbReference type="ARBA" id="ARBA00009190"/>
    </source>
</evidence>
<evidence type="ECO:0000256" key="1">
    <source>
        <dbReference type="ARBA" id="ARBA00004141"/>
    </source>
</evidence>
<keyword evidence="4 6" id="KW-1133">Transmembrane helix</keyword>
<dbReference type="GO" id="GO:0046873">
    <property type="term" value="F:metal ion transmembrane transporter activity"/>
    <property type="evidence" value="ECO:0007669"/>
    <property type="project" value="InterPro"/>
</dbReference>
<comment type="caution">
    <text evidence="6">Lacks conserved residue(s) required for the propagation of feature annotation.</text>
</comment>
<accession>A0A497XPY4</accession>
<feature type="transmembrane region" description="Helical" evidence="6">
    <location>
        <begin position="66"/>
        <end position="85"/>
    </location>
</feature>
<comment type="caution">
    <text evidence="7">The sequence shown here is derived from an EMBL/GenBank/DDBJ whole genome shotgun (WGS) entry which is preliminary data.</text>
</comment>
<sequence length="87" mass="9351">MKEVILIFTAIFIAELGDKTQLATFAFATKYGWVKAFLGSVIALAVVNFVGAFLGDKVGHLLPAEFIQKGAGVLFIFFGLLILTGKL</sequence>
<evidence type="ECO:0000313" key="8">
    <source>
        <dbReference type="Proteomes" id="UP000267841"/>
    </source>
</evidence>
<gene>
    <name evidence="7" type="ORF">BCF55_0600</name>
</gene>
<dbReference type="AlphaFoldDB" id="A0A497XPY4"/>
<dbReference type="InterPro" id="IPR001727">
    <property type="entry name" value="GDT1-like"/>
</dbReference>
<name>A0A497XPY4_9AQUI</name>
<evidence type="ECO:0000313" key="7">
    <source>
        <dbReference type="EMBL" id="RLJ70331.1"/>
    </source>
</evidence>
<evidence type="ECO:0000256" key="4">
    <source>
        <dbReference type="ARBA" id="ARBA00022989"/>
    </source>
</evidence>
<comment type="similarity">
    <text evidence="2 6">Belongs to the GDT1 family.</text>
</comment>
<organism evidence="7 8">
    <name type="scientific">Hydrogenivirga caldilitoris</name>
    <dbReference type="NCBI Taxonomy" id="246264"/>
    <lineage>
        <taxon>Bacteria</taxon>
        <taxon>Pseudomonadati</taxon>
        <taxon>Aquificota</taxon>
        <taxon>Aquificia</taxon>
        <taxon>Aquificales</taxon>
        <taxon>Aquificaceae</taxon>
        <taxon>Hydrogenivirga</taxon>
    </lineage>
</organism>
<dbReference type="OrthoDB" id="9801356at2"/>
<dbReference type="RefSeq" id="WP_121009779.1">
    <property type="nucleotide sequence ID" value="NZ_RCCJ01000001.1"/>
</dbReference>
<feature type="transmembrane region" description="Helical" evidence="6">
    <location>
        <begin position="33"/>
        <end position="54"/>
    </location>
</feature>
<dbReference type="Pfam" id="PF01169">
    <property type="entry name" value="GDT1"/>
    <property type="match status" value="1"/>
</dbReference>
<dbReference type="EMBL" id="RCCJ01000001">
    <property type="protein sequence ID" value="RLJ70331.1"/>
    <property type="molecule type" value="Genomic_DNA"/>
</dbReference>
<dbReference type="Proteomes" id="UP000267841">
    <property type="component" value="Unassembled WGS sequence"/>
</dbReference>
<proteinExistence type="inferred from homology"/>
<keyword evidence="8" id="KW-1185">Reference proteome</keyword>
<evidence type="ECO:0000256" key="6">
    <source>
        <dbReference type="RuleBase" id="RU365102"/>
    </source>
</evidence>